<keyword evidence="11" id="KW-0175">Coiled coil</keyword>
<dbReference type="SMART" id="SM00451">
    <property type="entry name" value="ZnF_U1"/>
    <property type="match status" value="1"/>
</dbReference>
<evidence type="ECO:0000259" key="16">
    <source>
        <dbReference type="SMART" id="SM00451"/>
    </source>
</evidence>
<evidence type="ECO:0000313" key="18">
    <source>
        <dbReference type="Proteomes" id="UP000789342"/>
    </source>
</evidence>
<dbReference type="AlphaFoldDB" id="A0A9N9HP73"/>
<evidence type="ECO:0000256" key="7">
    <source>
        <dbReference type="ARBA" id="ARBA00022723"/>
    </source>
</evidence>
<dbReference type="EMBL" id="CAJVPV010016637">
    <property type="protein sequence ID" value="CAG8699066.1"/>
    <property type="molecule type" value="Genomic_DNA"/>
</dbReference>
<dbReference type="SUPFAM" id="SSF57667">
    <property type="entry name" value="beta-beta-alpha zinc fingers"/>
    <property type="match status" value="1"/>
</dbReference>
<evidence type="ECO:0000256" key="6">
    <source>
        <dbReference type="ARBA" id="ARBA00022618"/>
    </source>
</evidence>
<dbReference type="GO" id="GO:0033314">
    <property type="term" value="P:mitotic DNA replication checkpoint signaling"/>
    <property type="evidence" value="ECO:0007669"/>
    <property type="project" value="TreeGrafter"/>
</dbReference>
<evidence type="ECO:0000313" key="17">
    <source>
        <dbReference type="EMBL" id="CAG8699066.1"/>
    </source>
</evidence>
<evidence type="ECO:0000256" key="2">
    <source>
        <dbReference type="ARBA" id="ARBA00004324"/>
    </source>
</evidence>
<keyword evidence="7" id="KW-0479">Metal-binding</keyword>
<feature type="compositionally biased region" description="Basic and acidic residues" evidence="15">
    <location>
        <begin position="1"/>
        <end position="11"/>
    </location>
</feature>
<proteinExistence type="predicted"/>
<evidence type="ECO:0000256" key="15">
    <source>
        <dbReference type="SAM" id="MobiDB-lite"/>
    </source>
</evidence>
<organism evidence="17 18">
    <name type="scientific">Acaulospora morrowiae</name>
    <dbReference type="NCBI Taxonomy" id="94023"/>
    <lineage>
        <taxon>Eukaryota</taxon>
        <taxon>Fungi</taxon>
        <taxon>Fungi incertae sedis</taxon>
        <taxon>Mucoromycota</taxon>
        <taxon>Glomeromycotina</taxon>
        <taxon>Glomeromycetes</taxon>
        <taxon>Diversisporales</taxon>
        <taxon>Acaulosporaceae</taxon>
        <taxon>Acaulospora</taxon>
    </lineage>
</organism>
<protein>
    <recommendedName>
        <fullName evidence="3">Zinc finger protein 830</fullName>
    </recommendedName>
    <alternativeName>
        <fullName evidence="14">Coiled-coil domain-containing protein 16</fullName>
    </alternativeName>
</protein>
<gene>
    <name evidence="17" type="ORF">AMORRO_LOCUS12016</name>
</gene>
<comment type="subcellular location">
    <subcellularLocation>
        <location evidence="1">Chromosome</location>
    </subcellularLocation>
    <subcellularLocation>
        <location evidence="2">Nucleus speckle</location>
    </subcellularLocation>
</comment>
<keyword evidence="13" id="KW-0131">Cell cycle</keyword>
<dbReference type="InterPro" id="IPR040050">
    <property type="entry name" value="ZNF830-like"/>
</dbReference>
<feature type="region of interest" description="Disordered" evidence="15">
    <location>
        <begin position="1"/>
        <end position="29"/>
    </location>
</feature>
<dbReference type="GO" id="GO:0005681">
    <property type="term" value="C:spliceosomal complex"/>
    <property type="evidence" value="ECO:0007669"/>
    <property type="project" value="InterPro"/>
</dbReference>
<dbReference type="InterPro" id="IPR036236">
    <property type="entry name" value="Znf_C2H2_sf"/>
</dbReference>
<dbReference type="GO" id="GO:0016607">
    <property type="term" value="C:nuclear speck"/>
    <property type="evidence" value="ECO:0007669"/>
    <property type="project" value="UniProtKB-SubCell"/>
</dbReference>
<sequence>MSSQKSKEVRRLLSTTLQQRQQKASSSVASRVNHPFAKYDDGNKLICIVCSVQIKNSASWNTHLISLGHKESLKRLKGAKEKVVDSSNTNKDRNKIKSTILPFNAAKKTGTENVITLLSENDKKRSIETDVNDDNIKESLVEYGSDEGDEEDEQVNPRAKRVKFDIDGAVSQISQDAALPNDFFDNNAKMDEDNKEISNEVSSAETQEQISDQLNMDIDKTQAKDSVETIDQMLPADFFDDPSKTTSHKSMNVAHQETKTEIDEQEWVQFQKLISKETQVSNQIAFAEEEELQRDRDEMLEREQEMCFERSERLKAAAKRVKETREKKMIDVIEKRSTEEQFMFSWQINKNC</sequence>
<dbReference type="Proteomes" id="UP000789342">
    <property type="component" value="Unassembled WGS sequence"/>
</dbReference>
<evidence type="ECO:0000256" key="1">
    <source>
        <dbReference type="ARBA" id="ARBA00004286"/>
    </source>
</evidence>
<keyword evidence="8" id="KW-0863">Zinc-finger</keyword>
<dbReference type="Pfam" id="PF23406">
    <property type="entry name" value="ZNF380_CC"/>
    <property type="match status" value="1"/>
</dbReference>
<keyword evidence="5" id="KW-0217">Developmental protein</keyword>
<evidence type="ECO:0000256" key="14">
    <source>
        <dbReference type="ARBA" id="ARBA00030672"/>
    </source>
</evidence>
<feature type="compositionally biased region" description="Low complexity" evidence="15">
    <location>
        <begin position="12"/>
        <end position="22"/>
    </location>
</feature>
<keyword evidence="6" id="KW-0132">Cell division</keyword>
<keyword evidence="4" id="KW-0158">Chromosome</keyword>
<comment type="caution">
    <text evidence="17">The sequence shown here is derived from an EMBL/GenBank/DDBJ whole genome shotgun (WGS) entry which is preliminary data.</text>
</comment>
<dbReference type="PANTHER" id="PTHR13278:SF0">
    <property type="entry name" value="ZINC FINGER PROTEIN 830"/>
    <property type="match status" value="1"/>
</dbReference>
<evidence type="ECO:0000256" key="10">
    <source>
        <dbReference type="ARBA" id="ARBA00022833"/>
    </source>
</evidence>
<evidence type="ECO:0000256" key="12">
    <source>
        <dbReference type="ARBA" id="ARBA00023242"/>
    </source>
</evidence>
<evidence type="ECO:0000256" key="13">
    <source>
        <dbReference type="ARBA" id="ARBA00023306"/>
    </source>
</evidence>
<keyword evidence="18" id="KW-1185">Reference proteome</keyword>
<dbReference type="GO" id="GO:0005694">
    <property type="term" value="C:chromosome"/>
    <property type="evidence" value="ECO:0007669"/>
    <property type="project" value="UniProtKB-SubCell"/>
</dbReference>
<accession>A0A9N9HP73</accession>
<feature type="domain" description="U1-type" evidence="16">
    <location>
        <begin position="42"/>
        <end position="76"/>
    </location>
</feature>
<name>A0A9N9HP73_9GLOM</name>
<dbReference type="OrthoDB" id="77607at2759"/>
<reference evidence="17" key="1">
    <citation type="submission" date="2021-06" db="EMBL/GenBank/DDBJ databases">
        <authorList>
            <person name="Kallberg Y."/>
            <person name="Tangrot J."/>
            <person name="Rosling A."/>
        </authorList>
    </citation>
    <scope>NUCLEOTIDE SEQUENCE</scope>
    <source>
        <strain evidence="17">CL551</strain>
    </source>
</reference>
<evidence type="ECO:0000256" key="11">
    <source>
        <dbReference type="ARBA" id="ARBA00023054"/>
    </source>
</evidence>
<dbReference type="InterPro" id="IPR003604">
    <property type="entry name" value="Matrin/U1-like-C_Znf_C2H2"/>
</dbReference>
<dbReference type="GO" id="GO:0008270">
    <property type="term" value="F:zinc ion binding"/>
    <property type="evidence" value="ECO:0007669"/>
    <property type="project" value="UniProtKB-KW"/>
</dbReference>
<dbReference type="PANTHER" id="PTHR13278">
    <property type="entry name" value="ZINC FINGER PROTEIN 830"/>
    <property type="match status" value="1"/>
</dbReference>
<keyword evidence="12" id="KW-0539">Nucleus</keyword>
<dbReference type="GO" id="GO:0003676">
    <property type="term" value="F:nucleic acid binding"/>
    <property type="evidence" value="ECO:0007669"/>
    <property type="project" value="InterPro"/>
</dbReference>
<evidence type="ECO:0000256" key="9">
    <source>
        <dbReference type="ARBA" id="ARBA00022776"/>
    </source>
</evidence>
<evidence type="ECO:0000256" key="3">
    <source>
        <dbReference type="ARBA" id="ARBA00017358"/>
    </source>
</evidence>
<evidence type="ECO:0000256" key="8">
    <source>
        <dbReference type="ARBA" id="ARBA00022771"/>
    </source>
</evidence>
<keyword evidence="10" id="KW-0862">Zinc</keyword>
<evidence type="ECO:0000256" key="4">
    <source>
        <dbReference type="ARBA" id="ARBA00022454"/>
    </source>
</evidence>
<keyword evidence="9" id="KW-0498">Mitosis</keyword>
<dbReference type="GO" id="GO:0033260">
    <property type="term" value="P:nuclear DNA replication"/>
    <property type="evidence" value="ECO:0007669"/>
    <property type="project" value="TreeGrafter"/>
</dbReference>
<dbReference type="InterPro" id="IPR059039">
    <property type="entry name" value="ZNF380_CC"/>
</dbReference>
<dbReference type="GO" id="GO:0051301">
    <property type="term" value="P:cell division"/>
    <property type="evidence" value="ECO:0007669"/>
    <property type="project" value="UniProtKB-KW"/>
</dbReference>
<dbReference type="GO" id="GO:0044773">
    <property type="term" value="P:mitotic DNA damage checkpoint signaling"/>
    <property type="evidence" value="ECO:0007669"/>
    <property type="project" value="TreeGrafter"/>
</dbReference>
<evidence type="ECO:0000256" key="5">
    <source>
        <dbReference type="ARBA" id="ARBA00022473"/>
    </source>
</evidence>